<reference evidence="7 8" key="1">
    <citation type="submission" date="2022-11" db="EMBL/GenBank/DDBJ databases">
        <title>Minimal conservation of predation-associated metabolite biosynthetic gene clusters underscores biosynthetic potential of Myxococcota including descriptions for ten novel species: Archangium lansinium sp. nov., Myxococcus landrumus sp. nov., Nannocystis bai.</title>
        <authorList>
            <person name="Ahearne A."/>
            <person name="Stevens C."/>
            <person name="Phillips K."/>
        </authorList>
    </citation>
    <scope>NUCLEOTIDE SEQUENCE [LARGE SCALE GENOMIC DNA]</scope>
    <source>
        <strain evidence="7 8">MIWBW</strain>
    </source>
</reference>
<dbReference type="Pfam" id="PF00069">
    <property type="entry name" value="Pkinase"/>
    <property type="match status" value="1"/>
</dbReference>
<dbReference type="InterPro" id="IPR008271">
    <property type="entry name" value="Ser/Thr_kinase_AS"/>
</dbReference>
<feature type="compositionally biased region" description="Basic and acidic residues" evidence="5">
    <location>
        <begin position="22"/>
        <end position="31"/>
    </location>
</feature>
<evidence type="ECO:0000313" key="7">
    <source>
        <dbReference type="EMBL" id="MCY1075427.1"/>
    </source>
</evidence>
<evidence type="ECO:0000259" key="6">
    <source>
        <dbReference type="PROSITE" id="PS50011"/>
    </source>
</evidence>
<dbReference type="InterPro" id="IPR011009">
    <property type="entry name" value="Kinase-like_dom_sf"/>
</dbReference>
<evidence type="ECO:0000256" key="5">
    <source>
        <dbReference type="SAM" id="MobiDB-lite"/>
    </source>
</evidence>
<dbReference type="PANTHER" id="PTHR43289:SF6">
    <property type="entry name" value="SERINE_THREONINE-PROTEIN KINASE NEKL-3"/>
    <property type="match status" value="1"/>
</dbReference>
<keyword evidence="3 7" id="KW-0418">Kinase</keyword>
<evidence type="ECO:0000256" key="2">
    <source>
        <dbReference type="ARBA" id="ARBA00022741"/>
    </source>
</evidence>
<dbReference type="Gene3D" id="3.30.200.20">
    <property type="entry name" value="Phosphorylase Kinase, domain 1"/>
    <property type="match status" value="1"/>
</dbReference>
<dbReference type="PROSITE" id="PS50011">
    <property type="entry name" value="PROTEIN_KINASE_DOM"/>
    <property type="match status" value="1"/>
</dbReference>
<proteinExistence type="predicted"/>
<comment type="caution">
    <text evidence="7">The sequence shown here is derived from an EMBL/GenBank/DDBJ whole genome shotgun (WGS) entry which is preliminary data.</text>
</comment>
<gene>
    <name evidence="7" type="ORF">OV287_13130</name>
</gene>
<keyword evidence="1" id="KW-0808">Transferase</keyword>
<keyword evidence="4" id="KW-0067">ATP-binding</keyword>
<keyword evidence="8" id="KW-1185">Reference proteome</keyword>
<feature type="domain" description="Protein kinase" evidence="6">
    <location>
        <begin position="41"/>
        <end position="301"/>
    </location>
</feature>
<feature type="region of interest" description="Disordered" evidence="5">
    <location>
        <begin position="580"/>
        <end position="605"/>
    </location>
</feature>
<protein>
    <submittedName>
        <fullName evidence="7">Protein kinase</fullName>
    </submittedName>
</protein>
<accession>A0ABT4A398</accession>
<dbReference type="PROSITE" id="PS00108">
    <property type="entry name" value="PROTEIN_KINASE_ST"/>
    <property type="match status" value="1"/>
</dbReference>
<sequence length="738" mass="79541">MSEAGTHSAGDEPQGLEVPPHLQRDSPERYQPRPGLEVAGYELQAKLGSGGQGTVFRAVREGRTYAVKFLLLPRGRHWALRERDVMLKLSEAGGLPLVEHGQWPEHQPLFLFLVMPYVRGLPLGVWTGVHNPDSLQMALLFRQGARQLSAVHAAGIIHRDVKGANLLVYGEGRLVLVDFGVSTYEGAPPVTGAFPPGTWSYLSPRVWRAWRGVESSRPCPADDLWALGVELYAQLTGRLPFLGGEDKLVHAILHEEPPVPHELNPRVPRELGEVCWRMLRKRPEERYADALAVDAALGEALKQADGAWRTPLCEAWGQHHATTVRERDMWAGGDALALYARLASYEHLPVRGKPRPLDEVSTLASDGEPPAPGAPDALPVREEASERAIAPEADRPQAAPEETAPLAGQQVPSEADAPRTETPPPALTLEAALPATRSRCLPQAAARSRRVRLAAGVVLMLGLGAGLAVYLPPRASVTTLPLGTPRASLPLEFFPITLEPEGQEVAPLRKRPEGDGGAAPAVAATPAPVARATRSQETRVKKKTPAKAPAPPQPPKEADSLAAKVGAAVLTCTLGSGCPSATTTPQVQPPPPSLPPSPLPPPAECPPGAAQAMKELGLLYRGSIGHGHTQGADRIITVRPGPVTLRLSGADYWGKLPEGTLFTGERIFAERVHGRFTQAYTPDGHTYPVCLEFKSGGDPVWGWEKFEGSGQDTARIESFGQLHPVERFGEAWRYKKRE</sequence>
<evidence type="ECO:0000313" key="8">
    <source>
        <dbReference type="Proteomes" id="UP001207654"/>
    </source>
</evidence>
<dbReference type="PANTHER" id="PTHR43289">
    <property type="entry name" value="MITOGEN-ACTIVATED PROTEIN KINASE KINASE KINASE 20-RELATED"/>
    <property type="match status" value="1"/>
</dbReference>
<feature type="region of interest" description="Disordered" evidence="5">
    <location>
        <begin position="351"/>
        <end position="425"/>
    </location>
</feature>
<dbReference type="Gene3D" id="1.10.510.10">
    <property type="entry name" value="Transferase(Phosphotransferase) domain 1"/>
    <property type="match status" value="1"/>
</dbReference>
<feature type="compositionally biased region" description="Pro residues" evidence="5">
    <location>
        <begin position="587"/>
        <end position="605"/>
    </location>
</feature>
<evidence type="ECO:0000256" key="3">
    <source>
        <dbReference type="ARBA" id="ARBA00022777"/>
    </source>
</evidence>
<keyword evidence="2" id="KW-0547">Nucleotide-binding</keyword>
<dbReference type="Proteomes" id="UP001207654">
    <property type="component" value="Unassembled WGS sequence"/>
</dbReference>
<feature type="region of interest" description="Disordered" evidence="5">
    <location>
        <begin position="1"/>
        <end position="33"/>
    </location>
</feature>
<dbReference type="SUPFAM" id="SSF56112">
    <property type="entry name" value="Protein kinase-like (PK-like)"/>
    <property type="match status" value="1"/>
</dbReference>
<dbReference type="RefSeq" id="WP_267534359.1">
    <property type="nucleotide sequence ID" value="NZ_JAPNKA010000001.1"/>
</dbReference>
<evidence type="ECO:0000256" key="4">
    <source>
        <dbReference type="ARBA" id="ARBA00022840"/>
    </source>
</evidence>
<dbReference type="GO" id="GO:0016301">
    <property type="term" value="F:kinase activity"/>
    <property type="evidence" value="ECO:0007669"/>
    <property type="project" value="UniProtKB-KW"/>
</dbReference>
<dbReference type="SMART" id="SM00220">
    <property type="entry name" value="S_TKc"/>
    <property type="match status" value="1"/>
</dbReference>
<dbReference type="CDD" id="cd14014">
    <property type="entry name" value="STKc_PknB_like"/>
    <property type="match status" value="1"/>
</dbReference>
<feature type="region of interest" description="Disordered" evidence="5">
    <location>
        <begin position="507"/>
        <end position="562"/>
    </location>
</feature>
<evidence type="ECO:0000256" key="1">
    <source>
        <dbReference type="ARBA" id="ARBA00022679"/>
    </source>
</evidence>
<dbReference type="InterPro" id="IPR000719">
    <property type="entry name" value="Prot_kinase_dom"/>
</dbReference>
<organism evidence="7 8">
    <name type="scientific">Archangium lansingense</name>
    <dbReference type="NCBI Taxonomy" id="2995310"/>
    <lineage>
        <taxon>Bacteria</taxon>
        <taxon>Pseudomonadati</taxon>
        <taxon>Myxococcota</taxon>
        <taxon>Myxococcia</taxon>
        <taxon>Myxococcales</taxon>
        <taxon>Cystobacterineae</taxon>
        <taxon>Archangiaceae</taxon>
        <taxon>Archangium</taxon>
    </lineage>
</organism>
<name>A0ABT4A398_9BACT</name>
<feature type="compositionally biased region" description="Low complexity" evidence="5">
    <location>
        <begin position="518"/>
        <end position="533"/>
    </location>
</feature>
<dbReference type="EMBL" id="JAPNKA010000001">
    <property type="protein sequence ID" value="MCY1075427.1"/>
    <property type="molecule type" value="Genomic_DNA"/>
</dbReference>